<feature type="domain" description="Radical SAM core" evidence="6">
    <location>
        <begin position="12"/>
        <end position="246"/>
    </location>
</feature>
<dbReference type="InterPro" id="IPR006638">
    <property type="entry name" value="Elp3/MiaA/NifB-like_rSAM"/>
</dbReference>
<reference evidence="7 8" key="1">
    <citation type="submission" date="2020-08" db="EMBL/GenBank/DDBJ databases">
        <title>Genomic Encyclopedia of Type Strains, Phase IV (KMG-IV): sequencing the most valuable type-strain genomes for metagenomic binning, comparative biology and taxonomic classification.</title>
        <authorList>
            <person name="Goeker M."/>
        </authorList>
    </citation>
    <scope>NUCLEOTIDE SEQUENCE [LARGE SCALE GENOMIC DNA]</scope>
    <source>
        <strain evidence="7 8">DSM 26287</strain>
    </source>
</reference>
<dbReference type="SFLD" id="SFLDG01095">
    <property type="entry name" value="Uncharacterised_Radical_SAM_Su"/>
    <property type="match status" value="1"/>
</dbReference>
<keyword evidence="5" id="KW-0411">Iron-sulfur</keyword>
<evidence type="ECO:0000259" key="6">
    <source>
        <dbReference type="PROSITE" id="PS51918"/>
    </source>
</evidence>
<dbReference type="SFLD" id="SFLDS00029">
    <property type="entry name" value="Radical_SAM"/>
    <property type="match status" value="1"/>
</dbReference>
<evidence type="ECO:0000313" key="8">
    <source>
        <dbReference type="Proteomes" id="UP000537141"/>
    </source>
</evidence>
<dbReference type="Gene3D" id="3.20.20.70">
    <property type="entry name" value="Aldolase class I"/>
    <property type="match status" value="1"/>
</dbReference>
<evidence type="ECO:0000256" key="1">
    <source>
        <dbReference type="ARBA" id="ARBA00001966"/>
    </source>
</evidence>
<proteinExistence type="predicted"/>
<organism evidence="7 8">
    <name type="scientific">Thalassotalea piscium</name>
    <dbReference type="NCBI Taxonomy" id="1230533"/>
    <lineage>
        <taxon>Bacteria</taxon>
        <taxon>Pseudomonadati</taxon>
        <taxon>Pseudomonadota</taxon>
        <taxon>Gammaproteobacteria</taxon>
        <taxon>Alteromonadales</taxon>
        <taxon>Colwelliaceae</taxon>
        <taxon>Thalassotalea</taxon>
    </lineage>
</organism>
<dbReference type="GO" id="GO:0051536">
    <property type="term" value="F:iron-sulfur cluster binding"/>
    <property type="evidence" value="ECO:0007669"/>
    <property type="project" value="UniProtKB-KW"/>
</dbReference>
<keyword evidence="8" id="KW-1185">Reference proteome</keyword>
<dbReference type="SFLD" id="SFLDG01082">
    <property type="entry name" value="B12-binding_domain_containing"/>
    <property type="match status" value="1"/>
</dbReference>
<dbReference type="Pfam" id="PF04055">
    <property type="entry name" value="Radical_SAM"/>
    <property type="match status" value="1"/>
</dbReference>
<keyword evidence="2" id="KW-0949">S-adenosyl-L-methionine</keyword>
<dbReference type="RefSeq" id="WP_184421089.1">
    <property type="nucleotide sequence ID" value="NZ_AP027362.1"/>
</dbReference>
<dbReference type="GO" id="GO:0046872">
    <property type="term" value="F:metal ion binding"/>
    <property type="evidence" value="ECO:0007669"/>
    <property type="project" value="UniProtKB-KW"/>
</dbReference>
<dbReference type="PANTHER" id="PTHR43409:SF4">
    <property type="entry name" value="RADICAL SAM SUPERFAMILY PROTEIN"/>
    <property type="match status" value="1"/>
</dbReference>
<protein>
    <submittedName>
        <fullName evidence="7">Radical SAM superfamily enzyme YgiQ (UPF0313 family)</fullName>
    </submittedName>
</protein>
<gene>
    <name evidence="7" type="ORF">HNQ55_000121</name>
</gene>
<comment type="caution">
    <text evidence="7">The sequence shown here is derived from an EMBL/GenBank/DDBJ whole genome shotgun (WGS) entry which is preliminary data.</text>
</comment>
<dbReference type="AlphaFoldDB" id="A0A7X0NDX3"/>
<evidence type="ECO:0000256" key="4">
    <source>
        <dbReference type="ARBA" id="ARBA00023004"/>
    </source>
</evidence>
<evidence type="ECO:0000313" key="7">
    <source>
        <dbReference type="EMBL" id="MBB6541647.1"/>
    </source>
</evidence>
<dbReference type="InterPro" id="IPR051198">
    <property type="entry name" value="BchE-like"/>
</dbReference>
<dbReference type="InterPro" id="IPR013785">
    <property type="entry name" value="Aldolase_TIM"/>
</dbReference>
<dbReference type="SUPFAM" id="SSF102114">
    <property type="entry name" value="Radical SAM enzymes"/>
    <property type="match status" value="1"/>
</dbReference>
<keyword evidence="3" id="KW-0479">Metal-binding</keyword>
<evidence type="ECO:0000256" key="3">
    <source>
        <dbReference type="ARBA" id="ARBA00022723"/>
    </source>
</evidence>
<accession>A0A7X0NDX3</accession>
<comment type="cofactor">
    <cofactor evidence="1">
        <name>[4Fe-4S] cluster</name>
        <dbReference type="ChEBI" id="CHEBI:49883"/>
    </cofactor>
</comment>
<name>A0A7X0NDX3_9GAMM</name>
<dbReference type="InterPro" id="IPR058240">
    <property type="entry name" value="rSAM_sf"/>
</dbReference>
<evidence type="ECO:0000256" key="2">
    <source>
        <dbReference type="ARBA" id="ARBA00022691"/>
    </source>
</evidence>
<dbReference type="Proteomes" id="UP000537141">
    <property type="component" value="Unassembled WGS sequence"/>
</dbReference>
<dbReference type="PANTHER" id="PTHR43409">
    <property type="entry name" value="ANAEROBIC MAGNESIUM-PROTOPORPHYRIN IX MONOMETHYL ESTER CYCLASE-RELATED"/>
    <property type="match status" value="1"/>
</dbReference>
<dbReference type="GO" id="GO:0003824">
    <property type="term" value="F:catalytic activity"/>
    <property type="evidence" value="ECO:0007669"/>
    <property type="project" value="InterPro"/>
</dbReference>
<dbReference type="PROSITE" id="PS51918">
    <property type="entry name" value="RADICAL_SAM"/>
    <property type="match status" value="1"/>
</dbReference>
<dbReference type="SMART" id="SM00729">
    <property type="entry name" value="Elp3"/>
    <property type="match status" value="1"/>
</dbReference>
<dbReference type="InterPro" id="IPR007197">
    <property type="entry name" value="rSAM"/>
</dbReference>
<dbReference type="EMBL" id="JACHHU010000001">
    <property type="protein sequence ID" value="MBB6541647.1"/>
    <property type="molecule type" value="Genomic_DNA"/>
</dbReference>
<sequence length="296" mass="33346">MYPLTYIEPVFRPPSEWKSLILQVTNGCSWNKCTFCEMYTSEQKKFRPKKIELIEQEMLKVASSNISVGRIFLADGDAMMLPFERLKAILLLIKQYFPQVTRVSSYCLPRNLSNKTVEQLTQLKALGLKLLYVGCESGDDEVLQFINKGETFASSVAALNKVKAAGLKSSVMILNGLGGSKYSQQHAINSAKLMNICQPDFLSTLVVSFPLGQERFEQGFNGDFFALNQQELFQEMKTLLEHLSLDKTIFRSDHASNYLVLKGILGQDKLRLLAQVNAAITSPSQVALRQEWQRGL</sequence>
<keyword evidence="4" id="KW-0408">Iron</keyword>
<evidence type="ECO:0000256" key="5">
    <source>
        <dbReference type="ARBA" id="ARBA00023014"/>
    </source>
</evidence>